<keyword evidence="5" id="KW-0469">Meiosis</keyword>
<dbReference type="GeneID" id="66116720"/>
<dbReference type="OrthoDB" id="1928087at2759"/>
<dbReference type="InterPro" id="IPR051294">
    <property type="entry name" value="HORMA_MeioticProgression"/>
</dbReference>
<dbReference type="GO" id="GO:0007130">
    <property type="term" value="P:synaptonemal complex assembly"/>
    <property type="evidence" value="ECO:0007669"/>
    <property type="project" value="TreeGrafter"/>
</dbReference>
<evidence type="ECO:0000256" key="4">
    <source>
        <dbReference type="ARBA" id="ARBA00023242"/>
    </source>
</evidence>
<sequence length="620" mass="70414">MAHSNSSNSDLLIEELLRIALYSITYLRCIFDENSYKWAKYRFPNELLNNNDTSSHSIRYKQLIKGSNQNVDRFLSWIDSGVSDAIMRRALKGLQLTIASDSDHPDEPRECYLFMISYNHKSISVSSQNSICTIDSAHSMTTSTRDKLRTLLKNLIDITEDLNTLPSLKRISINLLINETSPKYYQPSGFRSTGSSQFPLLGNVGEEGVIKLDSVNTGYHTFGVAVYTTEVKSDNVLPYLASLSGSVVKNTFDEAQLFTKNRQTLVASRPDTVKLCECKFLLGSKYPQKSFDCIGCKRHCHLKCYGYTDTDLSFRKKCFTCILGKEKVDFDILILMRSRIYFGFLKCFPFPKRLLQIGVEIFDLSKENLVLIINKMLKLFLMNGVIVFVERTEVTEVGCGSVIVDIQTSSEVLQLTNHYLKWNSMCNLAFYPITRRYTHKKRKNPLFVQSKVVTTFCRKWNTGKIDHASQILQIVRKVLQCGGYFNLASQVGTATMNYLFPSYKPSILNNKVRRCSLEADAHGISATSSLLQQREKTSFLHIPLEDRLTGNGFERSSSFKKGKSYSHGSEVTDSSIRSPTFSELGFFQTKIHVGRPTIISDELNDISFEDSFAMLSQTQK</sequence>
<dbReference type="GO" id="GO:0005634">
    <property type="term" value="C:nucleus"/>
    <property type="evidence" value="ECO:0007669"/>
    <property type="project" value="UniProtKB-SubCell"/>
</dbReference>
<keyword evidence="3" id="KW-0158">Chromosome</keyword>
<dbReference type="PANTHER" id="PTHR48225:SF7">
    <property type="entry name" value="MEIOSIS-SPECIFIC PROTEIN HOP1"/>
    <property type="match status" value="1"/>
</dbReference>
<evidence type="ECO:0000256" key="5">
    <source>
        <dbReference type="ARBA" id="ARBA00023254"/>
    </source>
</evidence>
<name>A0A9P7VCZ6_9ASCO</name>
<comment type="subcellular location">
    <subcellularLocation>
        <location evidence="2">Chromosome</location>
    </subcellularLocation>
    <subcellularLocation>
        <location evidence="1">Nucleus</location>
    </subcellularLocation>
</comment>
<dbReference type="SUPFAM" id="SSF56019">
    <property type="entry name" value="The spindle assembly checkpoint protein mad2"/>
    <property type="match status" value="1"/>
</dbReference>
<protein>
    <submittedName>
        <fullName evidence="7">DNA binding protein</fullName>
    </submittedName>
</protein>
<dbReference type="InterPro" id="IPR003511">
    <property type="entry name" value="HORMA_dom"/>
</dbReference>
<dbReference type="GO" id="GO:0005694">
    <property type="term" value="C:chromosome"/>
    <property type="evidence" value="ECO:0007669"/>
    <property type="project" value="UniProtKB-SubCell"/>
</dbReference>
<proteinExistence type="predicted"/>
<evidence type="ECO:0000256" key="2">
    <source>
        <dbReference type="ARBA" id="ARBA00004286"/>
    </source>
</evidence>
<dbReference type="InterPro" id="IPR036570">
    <property type="entry name" value="HORMA_dom_sf"/>
</dbReference>
<accession>A0A9P7VCZ6</accession>
<organism evidence="7 8">
    <name type="scientific">Scheffersomyces spartinae</name>
    <dbReference type="NCBI Taxonomy" id="45513"/>
    <lineage>
        <taxon>Eukaryota</taxon>
        <taxon>Fungi</taxon>
        <taxon>Dikarya</taxon>
        <taxon>Ascomycota</taxon>
        <taxon>Saccharomycotina</taxon>
        <taxon>Pichiomycetes</taxon>
        <taxon>Debaryomycetaceae</taxon>
        <taxon>Scheffersomyces</taxon>
    </lineage>
</organism>
<keyword evidence="8" id="KW-1185">Reference proteome</keyword>
<evidence type="ECO:0000313" key="8">
    <source>
        <dbReference type="Proteomes" id="UP000790833"/>
    </source>
</evidence>
<dbReference type="AlphaFoldDB" id="A0A9P7VCZ6"/>
<dbReference type="GO" id="GO:0051598">
    <property type="term" value="P:meiotic recombination checkpoint signaling"/>
    <property type="evidence" value="ECO:0007669"/>
    <property type="project" value="TreeGrafter"/>
</dbReference>
<evidence type="ECO:0000256" key="3">
    <source>
        <dbReference type="ARBA" id="ARBA00022454"/>
    </source>
</evidence>
<dbReference type="PROSITE" id="PS50815">
    <property type="entry name" value="HORMA"/>
    <property type="match status" value="1"/>
</dbReference>
<comment type="caution">
    <text evidence="7">The sequence shown here is derived from an EMBL/GenBank/DDBJ whole genome shotgun (WGS) entry which is preliminary data.</text>
</comment>
<dbReference type="Gene3D" id="3.30.900.10">
    <property type="entry name" value="HORMA domain"/>
    <property type="match status" value="1"/>
</dbReference>
<gene>
    <name evidence="7" type="primary">HOP1</name>
    <name evidence="7" type="ORF">KQ657_003346</name>
</gene>
<keyword evidence="4" id="KW-0539">Nucleus</keyword>
<reference evidence="7" key="1">
    <citation type="submission" date="2021-03" db="EMBL/GenBank/DDBJ databases">
        <authorList>
            <person name="Palmer J.M."/>
        </authorList>
    </citation>
    <scope>NUCLEOTIDE SEQUENCE</scope>
    <source>
        <strain evidence="7">ARV_011</strain>
    </source>
</reference>
<evidence type="ECO:0000313" key="7">
    <source>
        <dbReference type="EMBL" id="KAG7195579.1"/>
    </source>
</evidence>
<dbReference type="Pfam" id="PF02301">
    <property type="entry name" value="HORMA"/>
    <property type="match status" value="1"/>
</dbReference>
<evidence type="ECO:0000256" key="1">
    <source>
        <dbReference type="ARBA" id="ARBA00004123"/>
    </source>
</evidence>
<feature type="domain" description="HORMA" evidence="6">
    <location>
        <begin position="7"/>
        <end position="226"/>
    </location>
</feature>
<dbReference type="RefSeq" id="XP_043051124.1">
    <property type="nucleotide sequence ID" value="XM_043194072.1"/>
</dbReference>
<dbReference type="EMBL" id="JAHMUF010000003">
    <property type="protein sequence ID" value="KAG7195579.1"/>
    <property type="molecule type" value="Genomic_DNA"/>
</dbReference>
<dbReference type="Proteomes" id="UP000790833">
    <property type="component" value="Unassembled WGS sequence"/>
</dbReference>
<dbReference type="PANTHER" id="PTHR48225">
    <property type="entry name" value="HORMA DOMAIN-CONTAINING PROTEIN 1"/>
    <property type="match status" value="1"/>
</dbReference>
<evidence type="ECO:0000259" key="6">
    <source>
        <dbReference type="PROSITE" id="PS50815"/>
    </source>
</evidence>